<accession>A0ACB8S3R4</accession>
<reference evidence="1" key="1">
    <citation type="submission" date="2021-02" db="EMBL/GenBank/DDBJ databases">
        <authorList>
            <consortium name="DOE Joint Genome Institute"/>
            <person name="Ahrendt S."/>
            <person name="Looney B.P."/>
            <person name="Miyauchi S."/>
            <person name="Morin E."/>
            <person name="Drula E."/>
            <person name="Courty P.E."/>
            <person name="Chicoki N."/>
            <person name="Fauchery L."/>
            <person name="Kohler A."/>
            <person name="Kuo A."/>
            <person name="Labutti K."/>
            <person name="Pangilinan J."/>
            <person name="Lipzen A."/>
            <person name="Riley R."/>
            <person name="Andreopoulos W."/>
            <person name="He G."/>
            <person name="Johnson J."/>
            <person name="Barry K.W."/>
            <person name="Grigoriev I.V."/>
            <person name="Nagy L."/>
            <person name="Hibbett D."/>
            <person name="Henrissat B."/>
            <person name="Matheny P.B."/>
            <person name="Labbe J."/>
            <person name="Martin F."/>
        </authorList>
    </citation>
    <scope>NUCLEOTIDE SEQUENCE</scope>
    <source>
        <strain evidence="1">FP105234-sp</strain>
    </source>
</reference>
<organism evidence="1 2">
    <name type="scientific">Auriscalpium vulgare</name>
    <dbReference type="NCBI Taxonomy" id="40419"/>
    <lineage>
        <taxon>Eukaryota</taxon>
        <taxon>Fungi</taxon>
        <taxon>Dikarya</taxon>
        <taxon>Basidiomycota</taxon>
        <taxon>Agaricomycotina</taxon>
        <taxon>Agaricomycetes</taxon>
        <taxon>Russulales</taxon>
        <taxon>Auriscalpiaceae</taxon>
        <taxon>Auriscalpium</taxon>
    </lineage>
</organism>
<dbReference type="EMBL" id="MU275861">
    <property type="protein sequence ID" value="KAI0050505.1"/>
    <property type="molecule type" value="Genomic_DNA"/>
</dbReference>
<name>A0ACB8S3R4_9AGAM</name>
<sequence>MPLKRPKAEPNPSSTSSDAVLRPSAKRRKSDVDPGTLHSRKVYILDAKLKPDEVAELVSLVDKAGAILVSEAKESEIVITAVGMRKRLERHIDWSVAKSKALVTPNWLRDSVQQGHALPCGTYAALASLHDTTAANCPTESDSDQDESSAQLSPPTSTPSEAKSSPSRANKEVEPAHIPENLLPPRVPLKTTPDLDHTVRFSCQRTSSLVCPNQELCEQLDVVRKLRELEGEERSSLSYRRAVASIKSYPRQLSKCDREEIARLPNIGTKISKMVLEYLENGNINEVEKIKASERYNALVLFASIYGIGPSTARNLYARGLRNLRDLEAFYEVNGPPVEGIEGPQSVEMDIQIALGLRAELAIKIPREEVELIHRTIMNELEVVQPGCVSMIVGGYRRGKSESNDVDIVFTHPDASKAIGLCTKLVRRLHEQGMVTHVMHLSSFHAHNALRTTHWDSLEKSLTVFRPPIPNPTRRRVDLIFALPETYWTAVVGWTGSTMFERDLRSVAKLQGMKFDSSGITRRHDSTLFYPRTEKEVFDMFGLPWIDPTLRNADA</sequence>
<proteinExistence type="predicted"/>
<keyword evidence="2" id="KW-1185">Reference proteome</keyword>
<dbReference type="Proteomes" id="UP000814033">
    <property type="component" value="Unassembled WGS sequence"/>
</dbReference>
<gene>
    <name evidence="1" type="ORF">FA95DRAFT_1555627</name>
</gene>
<comment type="caution">
    <text evidence="1">The sequence shown here is derived from an EMBL/GenBank/DDBJ whole genome shotgun (WGS) entry which is preliminary data.</text>
</comment>
<protein>
    <submittedName>
        <fullName evidence="1">Nucleotidyltransferase</fullName>
    </submittedName>
</protein>
<reference evidence="1" key="2">
    <citation type="journal article" date="2022" name="New Phytol.">
        <title>Evolutionary transition to the ectomycorrhizal habit in the genomes of a hyperdiverse lineage of mushroom-forming fungi.</title>
        <authorList>
            <person name="Looney B."/>
            <person name="Miyauchi S."/>
            <person name="Morin E."/>
            <person name="Drula E."/>
            <person name="Courty P.E."/>
            <person name="Kohler A."/>
            <person name="Kuo A."/>
            <person name="LaButti K."/>
            <person name="Pangilinan J."/>
            <person name="Lipzen A."/>
            <person name="Riley R."/>
            <person name="Andreopoulos W."/>
            <person name="He G."/>
            <person name="Johnson J."/>
            <person name="Nolan M."/>
            <person name="Tritt A."/>
            <person name="Barry K.W."/>
            <person name="Grigoriev I.V."/>
            <person name="Nagy L.G."/>
            <person name="Hibbett D."/>
            <person name="Henrissat B."/>
            <person name="Matheny P.B."/>
            <person name="Labbe J."/>
            <person name="Martin F.M."/>
        </authorList>
    </citation>
    <scope>NUCLEOTIDE SEQUENCE</scope>
    <source>
        <strain evidence="1">FP105234-sp</strain>
    </source>
</reference>
<evidence type="ECO:0000313" key="1">
    <source>
        <dbReference type="EMBL" id="KAI0050505.1"/>
    </source>
</evidence>
<evidence type="ECO:0000313" key="2">
    <source>
        <dbReference type="Proteomes" id="UP000814033"/>
    </source>
</evidence>